<dbReference type="RefSeq" id="XP_040757353.1">
    <property type="nucleotide sequence ID" value="XM_040907452.1"/>
</dbReference>
<dbReference type="Proteomes" id="UP000076871">
    <property type="component" value="Unassembled WGS sequence"/>
</dbReference>
<sequence length="249" mass="26695">MAPSGTEALASETPTLLSSQFHPSTDNSLFLPSTPSTPAMEVDADGEPKDDESVCHSDQDELADDEEASADDSSPPPSAEAVPRKGYKDCLPALPQLCSVPTILAEEKAASAAARLKKEPKELGKKELAPTSRTLKILPSRFNLVTTRTFKCTHINDLEPESKHFCVLPEEPEVTTSSKMKSSKGKKCTKGSAAMSSSRLAATDESLATVTAECDELRTCLSATMSQFNLLLQGSQKMAANNHKFLGHR</sequence>
<dbReference type="GeneID" id="63824481"/>
<gene>
    <name evidence="2" type="ORF">LAESUDRAFT_718572</name>
</gene>
<feature type="compositionally biased region" description="Acidic residues" evidence="1">
    <location>
        <begin position="60"/>
        <end position="70"/>
    </location>
</feature>
<reference evidence="2 3" key="1">
    <citation type="journal article" date="2016" name="Mol. Biol. Evol.">
        <title>Comparative Genomics of Early-Diverging Mushroom-Forming Fungi Provides Insights into the Origins of Lignocellulose Decay Capabilities.</title>
        <authorList>
            <person name="Nagy L.G."/>
            <person name="Riley R."/>
            <person name="Tritt A."/>
            <person name="Adam C."/>
            <person name="Daum C."/>
            <person name="Floudas D."/>
            <person name="Sun H."/>
            <person name="Yadav J.S."/>
            <person name="Pangilinan J."/>
            <person name="Larsson K.H."/>
            <person name="Matsuura K."/>
            <person name="Barry K."/>
            <person name="Labutti K."/>
            <person name="Kuo R."/>
            <person name="Ohm R.A."/>
            <person name="Bhattacharya S.S."/>
            <person name="Shirouzu T."/>
            <person name="Yoshinaga Y."/>
            <person name="Martin F.M."/>
            <person name="Grigoriev I.V."/>
            <person name="Hibbett D.S."/>
        </authorList>
    </citation>
    <scope>NUCLEOTIDE SEQUENCE [LARGE SCALE GENOMIC DNA]</scope>
    <source>
        <strain evidence="2 3">93-53</strain>
    </source>
</reference>
<evidence type="ECO:0000313" key="2">
    <source>
        <dbReference type="EMBL" id="KZS99612.1"/>
    </source>
</evidence>
<name>A0A165AT57_9APHY</name>
<dbReference type="AlphaFoldDB" id="A0A165AT57"/>
<dbReference type="EMBL" id="KV427759">
    <property type="protein sequence ID" value="KZS99612.1"/>
    <property type="molecule type" value="Genomic_DNA"/>
</dbReference>
<dbReference type="InParanoid" id="A0A165AT57"/>
<accession>A0A165AT57</accession>
<keyword evidence="3" id="KW-1185">Reference proteome</keyword>
<feature type="compositionally biased region" description="Polar residues" evidence="1">
    <location>
        <begin position="12"/>
        <end position="37"/>
    </location>
</feature>
<proteinExistence type="predicted"/>
<feature type="region of interest" description="Disordered" evidence="1">
    <location>
        <begin position="1"/>
        <end position="85"/>
    </location>
</feature>
<evidence type="ECO:0000313" key="3">
    <source>
        <dbReference type="Proteomes" id="UP000076871"/>
    </source>
</evidence>
<evidence type="ECO:0000256" key="1">
    <source>
        <dbReference type="SAM" id="MobiDB-lite"/>
    </source>
</evidence>
<protein>
    <submittedName>
        <fullName evidence="2">Uncharacterized protein</fullName>
    </submittedName>
</protein>
<organism evidence="2 3">
    <name type="scientific">Laetiporus sulphureus 93-53</name>
    <dbReference type="NCBI Taxonomy" id="1314785"/>
    <lineage>
        <taxon>Eukaryota</taxon>
        <taxon>Fungi</taxon>
        <taxon>Dikarya</taxon>
        <taxon>Basidiomycota</taxon>
        <taxon>Agaricomycotina</taxon>
        <taxon>Agaricomycetes</taxon>
        <taxon>Polyporales</taxon>
        <taxon>Laetiporus</taxon>
    </lineage>
</organism>